<keyword evidence="1" id="KW-1133">Transmembrane helix</keyword>
<accession>X1AA04</accession>
<keyword evidence="1" id="KW-0812">Transmembrane</keyword>
<evidence type="ECO:0000313" key="2">
    <source>
        <dbReference type="EMBL" id="GAG56956.1"/>
    </source>
</evidence>
<evidence type="ECO:0000256" key="1">
    <source>
        <dbReference type="SAM" id="Phobius"/>
    </source>
</evidence>
<protein>
    <submittedName>
        <fullName evidence="2">Uncharacterized protein</fullName>
    </submittedName>
</protein>
<sequence length="115" mass="12715">TTVARTITLDHEMIVLDELGQATTLNLTINADVEIGAEIWLKSSCGTTAYDITLGTGTDEATITGVASKTQYHNYYHHQYAAQLLPVIPFCYVLLKLLFLLNSCVQFSHSPCHQQ</sequence>
<comment type="caution">
    <text evidence="2">The sequence shown here is derived from an EMBL/GenBank/DDBJ whole genome shotgun (WGS) entry which is preliminary data.</text>
</comment>
<proteinExistence type="predicted"/>
<reference evidence="2" key="1">
    <citation type="journal article" date="2014" name="Front. Microbiol.">
        <title>High frequency of phylogenetically diverse reductive dehalogenase-homologous genes in deep subseafloor sedimentary metagenomes.</title>
        <authorList>
            <person name="Kawai M."/>
            <person name="Futagami T."/>
            <person name="Toyoda A."/>
            <person name="Takaki Y."/>
            <person name="Nishi S."/>
            <person name="Hori S."/>
            <person name="Arai W."/>
            <person name="Tsubouchi T."/>
            <person name="Morono Y."/>
            <person name="Uchiyama I."/>
            <person name="Ito T."/>
            <person name="Fujiyama A."/>
            <person name="Inagaki F."/>
            <person name="Takami H."/>
        </authorList>
    </citation>
    <scope>NUCLEOTIDE SEQUENCE</scope>
    <source>
        <strain evidence="2">Expedition CK06-06</strain>
    </source>
</reference>
<dbReference type="AlphaFoldDB" id="X1AA04"/>
<keyword evidence="1" id="KW-0472">Membrane</keyword>
<dbReference type="EMBL" id="BART01002133">
    <property type="protein sequence ID" value="GAG56956.1"/>
    <property type="molecule type" value="Genomic_DNA"/>
</dbReference>
<feature type="non-terminal residue" evidence="2">
    <location>
        <position position="1"/>
    </location>
</feature>
<organism evidence="2">
    <name type="scientific">marine sediment metagenome</name>
    <dbReference type="NCBI Taxonomy" id="412755"/>
    <lineage>
        <taxon>unclassified sequences</taxon>
        <taxon>metagenomes</taxon>
        <taxon>ecological metagenomes</taxon>
    </lineage>
</organism>
<gene>
    <name evidence="2" type="ORF">S01H4_06770</name>
</gene>
<name>X1AA04_9ZZZZ</name>
<feature type="transmembrane region" description="Helical" evidence="1">
    <location>
        <begin position="80"/>
        <end position="101"/>
    </location>
</feature>